<dbReference type="KEGG" id="sgm:GCM10017557_49920"/>
<keyword evidence="2" id="KW-1185">Reference proteome</keyword>
<sequence length="75" mass="8632">MRKPITASAVAVSPATIPELVRTTLSAHLSYDYDYRLPATGYRLRLRLRLDATQQQVRHLFFIVRYDASRKSPPD</sequence>
<reference evidence="1 2" key="1">
    <citation type="journal article" date="2014" name="Int. J. Syst. Evol. Microbiol.">
        <title>Complete genome sequence of Corynebacterium casei LMG S-19264T (=DSM 44701T), isolated from a smear-ripened cheese.</title>
        <authorList>
            <consortium name="US DOE Joint Genome Institute (JGI-PGF)"/>
            <person name="Walter F."/>
            <person name="Albersmeier A."/>
            <person name="Kalinowski J."/>
            <person name="Ruckert C."/>
        </authorList>
    </citation>
    <scope>NUCLEOTIDE SEQUENCE [LARGE SCALE GENOMIC DNA]</scope>
    <source>
        <strain evidence="1 2">JCM 4677</strain>
    </source>
</reference>
<dbReference type="Proteomes" id="UP000516444">
    <property type="component" value="Chromosome"/>
</dbReference>
<dbReference type="EMBL" id="AP023440">
    <property type="protein sequence ID" value="BCL30133.1"/>
    <property type="molecule type" value="Genomic_DNA"/>
</dbReference>
<dbReference type="AlphaFoldDB" id="A0A7G1P2Z8"/>
<organism evidence="1 2">
    <name type="scientific">Streptomyces aurantiacus</name>
    <dbReference type="NCBI Taxonomy" id="47760"/>
    <lineage>
        <taxon>Bacteria</taxon>
        <taxon>Bacillati</taxon>
        <taxon>Actinomycetota</taxon>
        <taxon>Actinomycetes</taxon>
        <taxon>Kitasatosporales</taxon>
        <taxon>Streptomycetaceae</taxon>
        <taxon>Streptomyces</taxon>
        <taxon>Streptomyces aurantiacus group</taxon>
    </lineage>
</organism>
<proteinExistence type="predicted"/>
<protein>
    <submittedName>
        <fullName evidence="1">Uncharacterized protein</fullName>
    </submittedName>
</protein>
<evidence type="ECO:0000313" key="2">
    <source>
        <dbReference type="Proteomes" id="UP000516444"/>
    </source>
</evidence>
<accession>A0A7G1P2Z8</accession>
<name>A0A7G1P2Z8_9ACTN</name>
<gene>
    <name evidence="1" type="ORF">GCM10017557_49920</name>
</gene>
<evidence type="ECO:0000313" key="1">
    <source>
        <dbReference type="EMBL" id="BCL30133.1"/>
    </source>
</evidence>